<dbReference type="InterPro" id="IPR000253">
    <property type="entry name" value="FHA_dom"/>
</dbReference>
<feature type="compositionally biased region" description="Low complexity" evidence="1">
    <location>
        <begin position="806"/>
        <end position="818"/>
    </location>
</feature>
<feature type="domain" description="FHA" evidence="3">
    <location>
        <begin position="33"/>
        <end position="89"/>
    </location>
</feature>
<dbReference type="SMART" id="SM00240">
    <property type="entry name" value="FHA"/>
    <property type="match status" value="1"/>
</dbReference>
<evidence type="ECO:0000313" key="5">
    <source>
        <dbReference type="Proteomes" id="UP001362999"/>
    </source>
</evidence>
<feature type="compositionally biased region" description="Low complexity" evidence="1">
    <location>
        <begin position="228"/>
        <end position="237"/>
    </location>
</feature>
<protein>
    <recommendedName>
        <fullName evidence="3">FHA domain-containing protein</fullName>
    </recommendedName>
</protein>
<feature type="region of interest" description="Disordered" evidence="1">
    <location>
        <begin position="744"/>
        <end position="879"/>
    </location>
</feature>
<feature type="compositionally biased region" description="Low complexity" evidence="1">
    <location>
        <begin position="666"/>
        <end position="685"/>
    </location>
</feature>
<dbReference type="Proteomes" id="UP001362999">
    <property type="component" value="Unassembled WGS sequence"/>
</dbReference>
<gene>
    <name evidence="4" type="ORF">R3P38DRAFT_2905731</name>
</gene>
<feature type="compositionally biased region" description="Pro residues" evidence="1">
    <location>
        <begin position="686"/>
        <end position="696"/>
    </location>
</feature>
<dbReference type="GO" id="GO:0005737">
    <property type="term" value="C:cytoplasm"/>
    <property type="evidence" value="ECO:0007669"/>
    <property type="project" value="TreeGrafter"/>
</dbReference>
<keyword evidence="5" id="KW-1185">Reference proteome</keyword>
<dbReference type="Pfam" id="PF00498">
    <property type="entry name" value="FHA"/>
    <property type="match status" value="1"/>
</dbReference>
<feature type="compositionally biased region" description="Polar residues" evidence="1">
    <location>
        <begin position="421"/>
        <end position="436"/>
    </location>
</feature>
<feature type="compositionally biased region" description="Low complexity" evidence="1">
    <location>
        <begin position="282"/>
        <end position="292"/>
    </location>
</feature>
<feature type="region of interest" description="Disordered" evidence="1">
    <location>
        <begin position="228"/>
        <end position="309"/>
    </location>
</feature>
<reference evidence="4 5" key="1">
    <citation type="journal article" date="2024" name="J Genomics">
        <title>Draft genome sequencing and assembly of Favolaschia claudopus CIRM-BRFM 2984 isolated from oak limbs.</title>
        <authorList>
            <person name="Navarro D."/>
            <person name="Drula E."/>
            <person name="Chaduli D."/>
            <person name="Cazenave R."/>
            <person name="Ahrendt S."/>
            <person name="Wang J."/>
            <person name="Lipzen A."/>
            <person name="Daum C."/>
            <person name="Barry K."/>
            <person name="Grigoriev I.V."/>
            <person name="Favel A."/>
            <person name="Rosso M.N."/>
            <person name="Martin F."/>
        </authorList>
    </citation>
    <scope>NUCLEOTIDE SEQUENCE [LARGE SCALE GENOMIC DNA]</scope>
    <source>
        <strain evidence="4 5">CIRM-BRFM 2984</strain>
    </source>
</reference>
<feature type="region of interest" description="Disordered" evidence="1">
    <location>
        <begin position="660"/>
        <end position="700"/>
    </location>
</feature>
<feature type="compositionally biased region" description="Low complexity" evidence="1">
    <location>
        <begin position="331"/>
        <end position="344"/>
    </location>
</feature>
<proteinExistence type="predicted"/>
<keyword evidence="2" id="KW-0812">Transmembrane</keyword>
<dbReference type="InterPro" id="IPR008984">
    <property type="entry name" value="SMAD_FHA_dom_sf"/>
</dbReference>
<feature type="compositionally biased region" description="Basic and acidic residues" evidence="1">
    <location>
        <begin position="375"/>
        <end position="385"/>
    </location>
</feature>
<evidence type="ECO:0000313" key="4">
    <source>
        <dbReference type="EMBL" id="KAK7038372.1"/>
    </source>
</evidence>
<dbReference type="AlphaFoldDB" id="A0AAW0CFS7"/>
<comment type="caution">
    <text evidence="4">The sequence shown here is derived from an EMBL/GenBank/DDBJ whole genome shotgun (WGS) entry which is preliminary data.</text>
</comment>
<feature type="compositionally biased region" description="Low complexity" evidence="1">
    <location>
        <begin position="408"/>
        <end position="420"/>
    </location>
</feature>
<dbReference type="PANTHER" id="PTHR15715">
    <property type="entry name" value="CENTROSOMAL PROTEIN OF 170 KDA"/>
    <property type="match status" value="1"/>
</dbReference>
<feature type="compositionally biased region" description="Basic and acidic residues" evidence="1">
    <location>
        <begin position="466"/>
        <end position="478"/>
    </location>
</feature>
<dbReference type="PROSITE" id="PS50006">
    <property type="entry name" value="FHA_DOMAIN"/>
    <property type="match status" value="1"/>
</dbReference>
<feature type="region of interest" description="Disordered" evidence="1">
    <location>
        <begin position="326"/>
        <end position="480"/>
    </location>
</feature>
<keyword evidence="2" id="KW-1133">Transmembrane helix</keyword>
<accession>A0AAW0CFS7</accession>
<feature type="region of interest" description="Disordered" evidence="1">
    <location>
        <begin position="540"/>
        <end position="566"/>
    </location>
</feature>
<keyword evidence="2" id="KW-0472">Membrane</keyword>
<dbReference type="EMBL" id="JAWWNJ010000017">
    <property type="protein sequence ID" value="KAK7038372.1"/>
    <property type="molecule type" value="Genomic_DNA"/>
</dbReference>
<dbReference type="SUPFAM" id="SSF49879">
    <property type="entry name" value="SMAD/FHA domain"/>
    <property type="match status" value="1"/>
</dbReference>
<dbReference type="InterPro" id="IPR051176">
    <property type="entry name" value="Cent_Immune-Sig_Mod"/>
</dbReference>
<name>A0AAW0CFS7_9AGAR</name>
<evidence type="ECO:0000256" key="2">
    <source>
        <dbReference type="SAM" id="Phobius"/>
    </source>
</evidence>
<evidence type="ECO:0000259" key="3">
    <source>
        <dbReference type="PROSITE" id="PS50006"/>
    </source>
</evidence>
<dbReference type="PANTHER" id="PTHR15715:SF37">
    <property type="entry name" value="LD47843P"/>
    <property type="match status" value="1"/>
</dbReference>
<dbReference type="Gene3D" id="2.60.200.20">
    <property type="match status" value="1"/>
</dbReference>
<sequence length="952" mass="99890">MQAPDPVPGLYLLPLDESFFPPKRIPLPPATRVRIGRQLNQKSAPGAGNGVFESRVLSRQHAETWIENGRVLIRDVKSSNGTFVNGERLSAEGAESDPYELRSDDILEFGIDIVGEHGEVVHRKVAARVTCALTPADAVRAVRAETRVYPPPNPPPVPPPPASGILGVNPNVDPRFNSGEPPRPQHNTGLAGMGGMGSERIRPKSGVDLDTILARIRDGAGFPFRGASNAGGNAVNGKPPPLHGTPARPAIPGNFIPTLPPPPPAVVDTTASSSERVGDGGESAAESGAPNSEADKENEPLAQIRAGLAETQAALEEAMRVASSMIAGAGESSSEPSSSTLTESAVTSSGTEIPFPGADSAEEKPTSTEPSAIHENTRALREELAALRQEATNLQRARARRARAQTITSKTLASSLSQSSPNKTKSTRRSTVTQRRPQGLGVDALEDLEIDRSFARDEEEEEESGKDDVGEGRRRGENVEEWMDDVDFRAEVADMGMDVMPTPTGSFSRATFRPKQRGGLRNMFVNDDTFSKLQDVFPAEPSAMHSSPTEMTPGVRVGEEEDVGGSGVEVGNASTEEDDDGVNEQELAGLSAQLDALSIQLGTLHGRLRALQAASPTLPLQTSEEDTNFELEYPGDGAPVDGGGRLDVLDARVRALEGAVAGTAQSPSPSSDSPSITSATTATPPSILPTPDPSPSIPTLAPAALAPLDAAVEEEEAALRAGLEALQAEWAAFRAEIAAFPPPPPILPSPDATNLNASTATSGGPGYPPIDPFASDDAFASGMDLYPRNGPERRPLVLDSDEDDSLSSSDTRSTSSLSSDDREPDAMDSSQLSAPRHSRRTAQVSEDEARVPGRWGLLTPEGSVRGEATNLSGVSLTPTTTTSPAAAWLRNASTPTSTTGKAWPIHTEPGSASPVARNQAAVQSEAKGEQRVLLYGAVGAGMMIVAAAWWGA</sequence>
<feature type="transmembrane region" description="Helical" evidence="2">
    <location>
        <begin position="932"/>
        <end position="951"/>
    </location>
</feature>
<organism evidence="4 5">
    <name type="scientific">Favolaschia claudopus</name>
    <dbReference type="NCBI Taxonomy" id="2862362"/>
    <lineage>
        <taxon>Eukaryota</taxon>
        <taxon>Fungi</taxon>
        <taxon>Dikarya</taxon>
        <taxon>Basidiomycota</taxon>
        <taxon>Agaricomycotina</taxon>
        <taxon>Agaricomycetes</taxon>
        <taxon>Agaricomycetidae</taxon>
        <taxon>Agaricales</taxon>
        <taxon>Marasmiineae</taxon>
        <taxon>Mycenaceae</taxon>
        <taxon>Favolaschia</taxon>
    </lineage>
</organism>
<evidence type="ECO:0000256" key="1">
    <source>
        <dbReference type="SAM" id="MobiDB-lite"/>
    </source>
</evidence>
<feature type="compositionally biased region" description="Polar residues" evidence="1">
    <location>
        <begin position="753"/>
        <end position="762"/>
    </location>
</feature>